<protein>
    <submittedName>
        <fullName evidence="1">Uncharacterized protein</fullName>
    </submittedName>
</protein>
<organism evidence="1 2">
    <name type="scientific">Vaccinium darrowii</name>
    <dbReference type="NCBI Taxonomy" id="229202"/>
    <lineage>
        <taxon>Eukaryota</taxon>
        <taxon>Viridiplantae</taxon>
        <taxon>Streptophyta</taxon>
        <taxon>Embryophyta</taxon>
        <taxon>Tracheophyta</taxon>
        <taxon>Spermatophyta</taxon>
        <taxon>Magnoliopsida</taxon>
        <taxon>eudicotyledons</taxon>
        <taxon>Gunneridae</taxon>
        <taxon>Pentapetalae</taxon>
        <taxon>asterids</taxon>
        <taxon>Ericales</taxon>
        <taxon>Ericaceae</taxon>
        <taxon>Vaccinioideae</taxon>
        <taxon>Vaccinieae</taxon>
        <taxon>Vaccinium</taxon>
    </lineage>
</organism>
<proteinExistence type="predicted"/>
<evidence type="ECO:0000313" key="1">
    <source>
        <dbReference type="EMBL" id="KAH7836365.1"/>
    </source>
</evidence>
<accession>A0ACB7X6V2</accession>
<sequence>MRLGRVSMYFLIVVKVLLQQFVVADANVLLPATASMQFYCCPKEACCSSLLATRCSAGIWSVGCTAIEMATARPPWNKQYEEFAALYHIGTTKYHPPIPDHLSVEEEDFLTVPVQDEIIANLDWNVVEPQPTVGFSTWQTTEITL</sequence>
<gene>
    <name evidence="1" type="ORF">Vadar_000385</name>
</gene>
<evidence type="ECO:0000313" key="2">
    <source>
        <dbReference type="Proteomes" id="UP000828048"/>
    </source>
</evidence>
<reference evidence="1 2" key="1">
    <citation type="journal article" date="2021" name="Hortic Res">
        <title>High-quality reference genome and annotation aids understanding of berry development for evergreen blueberry (Vaccinium darrowii).</title>
        <authorList>
            <person name="Yu J."/>
            <person name="Hulse-Kemp A.M."/>
            <person name="Babiker E."/>
            <person name="Staton M."/>
        </authorList>
    </citation>
    <scope>NUCLEOTIDE SEQUENCE [LARGE SCALE GENOMIC DNA]</scope>
    <source>
        <strain evidence="2">cv. NJ 8807/NJ 8810</strain>
        <tissue evidence="1">Young leaf</tissue>
    </source>
</reference>
<name>A0ACB7X6V2_9ERIC</name>
<dbReference type="EMBL" id="CM037156">
    <property type="protein sequence ID" value="KAH7836365.1"/>
    <property type="molecule type" value="Genomic_DNA"/>
</dbReference>
<dbReference type="Proteomes" id="UP000828048">
    <property type="component" value="Chromosome 6"/>
</dbReference>
<comment type="caution">
    <text evidence="1">The sequence shown here is derived from an EMBL/GenBank/DDBJ whole genome shotgun (WGS) entry which is preliminary data.</text>
</comment>
<keyword evidence="2" id="KW-1185">Reference proteome</keyword>